<gene>
    <name evidence="1" type="ordered locus">Acry_2411</name>
</gene>
<proteinExistence type="predicted"/>
<dbReference type="GO" id="GO:0032298">
    <property type="term" value="P:positive regulation of DNA-templated DNA replication initiation"/>
    <property type="evidence" value="ECO:0007669"/>
    <property type="project" value="TreeGrafter"/>
</dbReference>
<dbReference type="GO" id="GO:0003677">
    <property type="term" value="F:DNA binding"/>
    <property type="evidence" value="ECO:0007669"/>
    <property type="project" value="InterPro"/>
</dbReference>
<sequence>MAQLGFYHLTRTGLEAALPALLARTLAAGARAVVRGTDPARIEALDAALWLAPGVDWLPHGTAAMGHGPDQPVWLTTGDDVPNDARFLFLVDGATADLARFERVFDLFDGNDPDAVAAARARWKAARAAGHALTYWQQGETGWIRQAEVAPETSR</sequence>
<dbReference type="GO" id="GO:0003887">
    <property type="term" value="F:DNA-directed DNA polymerase activity"/>
    <property type="evidence" value="ECO:0007669"/>
    <property type="project" value="InterPro"/>
</dbReference>
<dbReference type="RefSeq" id="WP_012040038.1">
    <property type="nucleotide sequence ID" value="NC_009484.1"/>
</dbReference>
<dbReference type="STRING" id="349163.Acry_2411"/>
<organism evidence="1 2">
    <name type="scientific">Acidiphilium cryptum (strain JF-5)</name>
    <dbReference type="NCBI Taxonomy" id="349163"/>
    <lineage>
        <taxon>Bacteria</taxon>
        <taxon>Pseudomonadati</taxon>
        <taxon>Pseudomonadota</taxon>
        <taxon>Alphaproteobacteria</taxon>
        <taxon>Acetobacterales</taxon>
        <taxon>Acidocellaceae</taxon>
        <taxon>Acidiphilium</taxon>
    </lineage>
</organism>
<evidence type="ECO:0000313" key="1">
    <source>
        <dbReference type="EMBL" id="ABQ31605.1"/>
    </source>
</evidence>
<dbReference type="InterPro" id="IPR036768">
    <property type="entry name" value="PolIII_chi_sf"/>
</dbReference>
<evidence type="ECO:0000313" key="2">
    <source>
        <dbReference type="Proteomes" id="UP000000245"/>
    </source>
</evidence>
<dbReference type="KEGG" id="acr:Acry_2411"/>
<dbReference type="Pfam" id="PF04364">
    <property type="entry name" value="DNA_pol3_chi"/>
    <property type="match status" value="1"/>
</dbReference>
<name>A5G173_ACICJ</name>
<dbReference type="SUPFAM" id="SSF102400">
    <property type="entry name" value="DNA polymerase III chi subunit"/>
    <property type="match status" value="1"/>
</dbReference>
<dbReference type="InterPro" id="IPR007459">
    <property type="entry name" value="DNA_pol3_chi"/>
</dbReference>
<accession>A5G173</accession>
<dbReference type="GO" id="GO:0006260">
    <property type="term" value="P:DNA replication"/>
    <property type="evidence" value="ECO:0007669"/>
    <property type="project" value="InterPro"/>
</dbReference>
<protein>
    <submittedName>
        <fullName evidence="1">DNA polymerase III chi subunit, HolC</fullName>
    </submittedName>
</protein>
<keyword evidence="2" id="KW-1185">Reference proteome</keyword>
<dbReference type="AlphaFoldDB" id="A5G173"/>
<dbReference type="eggNOG" id="COG2927">
    <property type="taxonomic scope" value="Bacteria"/>
</dbReference>
<dbReference type="PANTHER" id="PTHR38767">
    <property type="entry name" value="DNA POLYMERASE III SUBUNIT CHI"/>
    <property type="match status" value="1"/>
</dbReference>
<dbReference type="Proteomes" id="UP000000245">
    <property type="component" value="Chromosome"/>
</dbReference>
<reference evidence="1 2" key="1">
    <citation type="submission" date="2007-05" db="EMBL/GenBank/DDBJ databases">
        <title>Complete sequence of chromosome of Acidiphilium cryptum JF-5.</title>
        <authorList>
            <consortium name="US DOE Joint Genome Institute"/>
            <person name="Copeland A."/>
            <person name="Lucas S."/>
            <person name="Lapidus A."/>
            <person name="Barry K."/>
            <person name="Detter J.C."/>
            <person name="Glavina del Rio T."/>
            <person name="Hammon N."/>
            <person name="Israni S."/>
            <person name="Dalin E."/>
            <person name="Tice H."/>
            <person name="Pitluck S."/>
            <person name="Sims D."/>
            <person name="Brettin T."/>
            <person name="Bruce D."/>
            <person name="Han C."/>
            <person name="Schmutz J."/>
            <person name="Larimer F."/>
            <person name="Land M."/>
            <person name="Hauser L."/>
            <person name="Kyrpides N."/>
            <person name="Kim E."/>
            <person name="Magnuson T."/>
            <person name="Richardson P."/>
        </authorList>
    </citation>
    <scope>NUCLEOTIDE SEQUENCE [LARGE SCALE GENOMIC DNA]</scope>
    <source>
        <strain evidence="1 2">JF-5</strain>
    </source>
</reference>
<dbReference type="NCBIfam" id="NF004347">
    <property type="entry name" value="PRK05728.1-4"/>
    <property type="match status" value="1"/>
</dbReference>
<dbReference type="Gene3D" id="3.40.50.10110">
    <property type="entry name" value="DNA polymerase III subunit chi"/>
    <property type="match status" value="1"/>
</dbReference>
<dbReference type="PANTHER" id="PTHR38767:SF1">
    <property type="entry name" value="DNA POLYMERASE III SUBUNIT CHI"/>
    <property type="match status" value="1"/>
</dbReference>
<dbReference type="EMBL" id="CP000697">
    <property type="protein sequence ID" value="ABQ31605.1"/>
    <property type="molecule type" value="Genomic_DNA"/>
</dbReference>
<dbReference type="HOGENOM" id="CLU_131584_4_0_5"/>